<dbReference type="PATRIC" id="fig|146537.3.peg.4371"/>
<dbReference type="Proteomes" id="UP000053859">
    <property type="component" value="Unassembled WGS sequence"/>
</dbReference>
<keyword evidence="3" id="KW-1185">Reference proteome</keyword>
<organism evidence="2 3">
    <name type="scientific">Streptomyces azureus</name>
    <dbReference type="NCBI Taxonomy" id="146537"/>
    <lineage>
        <taxon>Bacteria</taxon>
        <taxon>Bacillati</taxon>
        <taxon>Actinomycetota</taxon>
        <taxon>Actinomycetes</taxon>
        <taxon>Kitasatosporales</taxon>
        <taxon>Streptomycetaceae</taxon>
        <taxon>Streptomyces</taxon>
    </lineage>
</organism>
<evidence type="ECO:0000313" key="2">
    <source>
        <dbReference type="EMBL" id="GAP49295.1"/>
    </source>
</evidence>
<dbReference type="EMBL" id="DF968297">
    <property type="protein sequence ID" value="GAP49295.1"/>
    <property type="molecule type" value="Genomic_DNA"/>
</dbReference>
<dbReference type="RefSeq" id="WP_059419101.1">
    <property type="nucleotide sequence ID" value="NZ_DF968297.1"/>
</dbReference>
<dbReference type="AlphaFoldDB" id="A0A0K8PN36"/>
<feature type="region of interest" description="Disordered" evidence="1">
    <location>
        <begin position="35"/>
        <end position="59"/>
    </location>
</feature>
<accession>A0A0K8PN36</accession>
<protein>
    <submittedName>
        <fullName evidence="2">Uncharacterized protein</fullName>
    </submittedName>
</protein>
<reference evidence="2" key="1">
    <citation type="journal article" date="2015" name="Genome Announc.">
        <title>Draft Genome Sequence of Thiostrepton-Producing Streptomyces azureus ATCC 14921.</title>
        <authorList>
            <person name="Sakihara K."/>
            <person name="Maeda J."/>
            <person name="Tashiro K."/>
            <person name="Fujino Y."/>
            <person name="Kuhara S."/>
            <person name="Ohshima T."/>
            <person name="Ogata S."/>
            <person name="Doi K."/>
        </authorList>
    </citation>
    <scope>NUCLEOTIDE SEQUENCE [LARGE SCALE GENOMIC DNA]</scope>
    <source>
        <strain evidence="2">ATCC14921</strain>
    </source>
</reference>
<evidence type="ECO:0000256" key="1">
    <source>
        <dbReference type="SAM" id="MobiDB-lite"/>
    </source>
</evidence>
<evidence type="ECO:0000313" key="3">
    <source>
        <dbReference type="Proteomes" id="UP000053859"/>
    </source>
</evidence>
<feature type="region of interest" description="Disordered" evidence="1">
    <location>
        <begin position="85"/>
        <end position="106"/>
    </location>
</feature>
<sequence>MVRPSPGPEDDATVIRTAHFSPPPHAAAFFRMEAGRSCSRPPGPRPSSGFSGLATDPAPVPAAERMLRLHDTSAEPADFVAGARERAAVQHRQNRQGLSVKRSSKL</sequence>
<name>A0A0K8PN36_STRAJ</name>
<feature type="compositionally biased region" description="Low complexity" evidence="1">
    <location>
        <begin position="35"/>
        <end position="52"/>
    </location>
</feature>
<gene>
    <name evidence="2" type="ORF">SAZU_4159</name>
</gene>
<feature type="region of interest" description="Disordered" evidence="1">
    <location>
        <begin position="1"/>
        <end position="20"/>
    </location>
</feature>
<proteinExistence type="predicted"/>